<dbReference type="OrthoDB" id="3431588at2"/>
<protein>
    <submittedName>
        <fullName evidence="2">DUF397 domain-containing protein</fullName>
    </submittedName>
</protein>
<dbReference type="RefSeq" id="WP_111218046.1">
    <property type="nucleotide sequence ID" value="NZ_POTY01000237.1"/>
</dbReference>
<evidence type="ECO:0000259" key="1">
    <source>
        <dbReference type="Pfam" id="PF04149"/>
    </source>
</evidence>
<feature type="domain" description="DUF397" evidence="1">
    <location>
        <begin position="15"/>
        <end position="70"/>
    </location>
</feature>
<dbReference type="Proteomes" id="UP000248924">
    <property type="component" value="Unassembled WGS sequence"/>
</dbReference>
<dbReference type="AlphaFoldDB" id="A0A2W2DLE4"/>
<sequence>MATADQLTNTRLPVAWHVSTRSGNGSGNCVEAGPVLDGSGRFAVRDTKDRSGPILLYPAIGWTTFIASLRTTQFNQARLTARTTC</sequence>
<proteinExistence type="predicted"/>
<dbReference type="Pfam" id="PF04149">
    <property type="entry name" value="DUF397"/>
    <property type="match status" value="1"/>
</dbReference>
<reference evidence="2 3" key="1">
    <citation type="submission" date="2018-01" db="EMBL/GenBank/DDBJ databases">
        <title>Draft genome sequence of Jishengella sp. NA12.</title>
        <authorList>
            <person name="Sahin N."/>
            <person name="Ay H."/>
            <person name="Saygin H."/>
        </authorList>
    </citation>
    <scope>NUCLEOTIDE SEQUENCE [LARGE SCALE GENOMIC DNA]</scope>
    <source>
        <strain evidence="2 3">NA12</strain>
    </source>
</reference>
<evidence type="ECO:0000313" key="3">
    <source>
        <dbReference type="Proteomes" id="UP000248924"/>
    </source>
</evidence>
<comment type="caution">
    <text evidence="2">The sequence shown here is derived from an EMBL/GenBank/DDBJ whole genome shotgun (WGS) entry which is preliminary data.</text>
</comment>
<accession>A0A2W2DLE4</accession>
<dbReference type="InterPro" id="IPR007278">
    <property type="entry name" value="DUF397"/>
</dbReference>
<dbReference type="EMBL" id="POTY01000237">
    <property type="protein sequence ID" value="PZG11141.1"/>
    <property type="molecule type" value="Genomic_DNA"/>
</dbReference>
<name>A0A2W2DLE4_9ACTN</name>
<keyword evidence="3" id="KW-1185">Reference proteome</keyword>
<evidence type="ECO:0000313" key="2">
    <source>
        <dbReference type="EMBL" id="PZG11141.1"/>
    </source>
</evidence>
<gene>
    <name evidence="2" type="ORF">C1I95_27480</name>
</gene>
<organism evidence="2 3">
    <name type="scientific">Micromonospora craterilacus</name>
    <dbReference type="NCBI Taxonomy" id="1655439"/>
    <lineage>
        <taxon>Bacteria</taxon>
        <taxon>Bacillati</taxon>
        <taxon>Actinomycetota</taxon>
        <taxon>Actinomycetes</taxon>
        <taxon>Micromonosporales</taxon>
        <taxon>Micromonosporaceae</taxon>
        <taxon>Micromonospora</taxon>
    </lineage>
</organism>